<gene>
    <name evidence="5" type="ORF">J2Z56_000564</name>
    <name evidence="6" type="ORF">J2Z57_001614</name>
</gene>
<dbReference type="InterPro" id="IPR019888">
    <property type="entry name" value="Tscrpt_reg_AsnC-like"/>
</dbReference>
<dbReference type="GO" id="GO:0006355">
    <property type="term" value="P:regulation of DNA-templated transcription"/>
    <property type="evidence" value="ECO:0007669"/>
    <property type="project" value="UniProtKB-ARBA"/>
</dbReference>
<dbReference type="InterPro" id="IPR019887">
    <property type="entry name" value="Tscrpt_reg_AsnC/Lrp_C"/>
</dbReference>
<comment type="caution">
    <text evidence="5">The sequence shown here is derived from an EMBL/GenBank/DDBJ whole genome shotgun (WGS) entry which is preliminary data.</text>
</comment>
<dbReference type="CDD" id="cd00090">
    <property type="entry name" value="HTH_ARSR"/>
    <property type="match status" value="1"/>
</dbReference>
<dbReference type="InterPro" id="IPR011991">
    <property type="entry name" value="ArsR-like_HTH"/>
</dbReference>
<dbReference type="GO" id="GO:0043565">
    <property type="term" value="F:sequence-specific DNA binding"/>
    <property type="evidence" value="ECO:0007669"/>
    <property type="project" value="InterPro"/>
</dbReference>
<dbReference type="SUPFAM" id="SSF54909">
    <property type="entry name" value="Dimeric alpha+beta barrel"/>
    <property type="match status" value="1"/>
</dbReference>
<dbReference type="Proteomes" id="UP001138672">
    <property type="component" value="Unassembled WGS sequence"/>
</dbReference>
<dbReference type="PRINTS" id="PR00033">
    <property type="entry name" value="HTHASNC"/>
</dbReference>
<keyword evidence="8" id="KW-1185">Reference proteome</keyword>
<organism evidence="5 7">
    <name type="scientific">Formosa algae</name>
    <dbReference type="NCBI Taxonomy" id="225843"/>
    <lineage>
        <taxon>Bacteria</taxon>
        <taxon>Pseudomonadati</taxon>
        <taxon>Bacteroidota</taxon>
        <taxon>Flavobacteriia</taxon>
        <taxon>Flavobacteriales</taxon>
        <taxon>Flavobacteriaceae</taxon>
        <taxon>Formosa</taxon>
    </lineage>
</organism>
<keyword evidence="1" id="KW-0805">Transcription regulation</keyword>
<accession>A0A9X1C8L1</accession>
<dbReference type="InterPro" id="IPR036388">
    <property type="entry name" value="WH-like_DNA-bd_sf"/>
</dbReference>
<evidence type="ECO:0000313" key="7">
    <source>
        <dbReference type="Proteomes" id="UP001138672"/>
    </source>
</evidence>
<dbReference type="PANTHER" id="PTHR30154">
    <property type="entry name" value="LEUCINE-RESPONSIVE REGULATORY PROTEIN"/>
    <property type="match status" value="1"/>
</dbReference>
<dbReference type="InterPro" id="IPR019885">
    <property type="entry name" value="Tscrpt_reg_HTH_AsnC-type_CS"/>
</dbReference>
<reference evidence="5" key="1">
    <citation type="submission" date="2021-03" db="EMBL/GenBank/DDBJ databases">
        <title>Genomic Encyclopedia of Type Strains, Phase IV (KMG-IV): sequencing the most valuable type-strain genomes for metagenomic binning, comparative biology and taxonomic classification.</title>
        <authorList>
            <person name="Goeker M."/>
        </authorList>
    </citation>
    <scope>NUCLEOTIDE SEQUENCE</scope>
    <source>
        <strain evidence="5">DSM 15523</strain>
        <strain evidence="6 8">DSM 16476</strain>
    </source>
</reference>
<dbReference type="GO" id="GO:0005829">
    <property type="term" value="C:cytosol"/>
    <property type="evidence" value="ECO:0007669"/>
    <property type="project" value="TreeGrafter"/>
</dbReference>
<dbReference type="PANTHER" id="PTHR30154:SF34">
    <property type="entry name" value="TRANSCRIPTIONAL REGULATOR AZLB"/>
    <property type="match status" value="1"/>
</dbReference>
<name>A0A9X1C8L1_9FLAO</name>
<evidence type="ECO:0000313" key="5">
    <source>
        <dbReference type="EMBL" id="MBP1838668.1"/>
    </source>
</evidence>
<evidence type="ECO:0000256" key="3">
    <source>
        <dbReference type="ARBA" id="ARBA00023163"/>
    </source>
</evidence>
<evidence type="ECO:0000256" key="1">
    <source>
        <dbReference type="ARBA" id="ARBA00023015"/>
    </source>
</evidence>
<dbReference type="Proteomes" id="UP001231587">
    <property type="component" value="Unassembled WGS sequence"/>
</dbReference>
<dbReference type="EMBL" id="JAGGJQ010000001">
    <property type="protein sequence ID" value="MBP1838668.1"/>
    <property type="molecule type" value="Genomic_DNA"/>
</dbReference>
<protein>
    <submittedName>
        <fullName evidence="5">Lrp/AsnC family leucine-responsive transcriptional regulator</fullName>
    </submittedName>
</protein>
<dbReference type="SUPFAM" id="SSF46785">
    <property type="entry name" value="Winged helix' DNA-binding domain"/>
    <property type="match status" value="1"/>
</dbReference>
<dbReference type="Gene3D" id="3.30.70.920">
    <property type="match status" value="1"/>
</dbReference>
<dbReference type="PROSITE" id="PS50956">
    <property type="entry name" value="HTH_ASNC_2"/>
    <property type="match status" value="1"/>
</dbReference>
<keyword evidence="3" id="KW-0804">Transcription</keyword>
<dbReference type="GO" id="GO:0043200">
    <property type="term" value="P:response to amino acid"/>
    <property type="evidence" value="ECO:0007669"/>
    <property type="project" value="TreeGrafter"/>
</dbReference>
<dbReference type="InterPro" id="IPR011008">
    <property type="entry name" value="Dimeric_a/b-barrel"/>
</dbReference>
<evidence type="ECO:0000259" key="4">
    <source>
        <dbReference type="PROSITE" id="PS50956"/>
    </source>
</evidence>
<dbReference type="Pfam" id="PF13412">
    <property type="entry name" value="HTH_24"/>
    <property type="match status" value="1"/>
</dbReference>
<dbReference type="AlphaFoldDB" id="A0A9X1C8L1"/>
<feature type="domain" description="HTH asnC-type" evidence="4">
    <location>
        <begin position="4"/>
        <end position="65"/>
    </location>
</feature>
<dbReference type="Pfam" id="PF01037">
    <property type="entry name" value="AsnC_trans_reg"/>
    <property type="match status" value="1"/>
</dbReference>
<keyword evidence="2" id="KW-0238">DNA-binding</keyword>
<evidence type="ECO:0000313" key="6">
    <source>
        <dbReference type="EMBL" id="MDQ0335168.1"/>
    </source>
</evidence>
<sequence>MHQLDATDIQLLKLLQENSNVTTKELAKRVNLSPTPVFERIKKLENEGYIKKYVAVLDADKLNKSLIAFCSIRLKQHTNIIGNKFVHDIKSLKEVTECYNTSGDFDFLLKVIVEDMKHYQDFVLNSLGAIKNIGSAHTTFVMGEIKHSYDIPID</sequence>
<evidence type="ECO:0000313" key="8">
    <source>
        <dbReference type="Proteomes" id="UP001231587"/>
    </source>
</evidence>
<proteinExistence type="predicted"/>
<dbReference type="RefSeq" id="WP_057781592.1">
    <property type="nucleotide sequence ID" value="NZ_JAGGJQ010000001.1"/>
</dbReference>
<dbReference type="Gene3D" id="1.10.10.10">
    <property type="entry name" value="Winged helix-like DNA-binding domain superfamily/Winged helix DNA-binding domain"/>
    <property type="match status" value="1"/>
</dbReference>
<dbReference type="InterPro" id="IPR036390">
    <property type="entry name" value="WH_DNA-bd_sf"/>
</dbReference>
<dbReference type="InterPro" id="IPR000485">
    <property type="entry name" value="AsnC-type_HTH_dom"/>
</dbReference>
<dbReference type="EMBL" id="JAUSUU010000004">
    <property type="protein sequence ID" value="MDQ0335168.1"/>
    <property type="molecule type" value="Genomic_DNA"/>
</dbReference>
<dbReference type="PROSITE" id="PS00519">
    <property type="entry name" value="HTH_ASNC_1"/>
    <property type="match status" value="1"/>
</dbReference>
<evidence type="ECO:0000256" key="2">
    <source>
        <dbReference type="ARBA" id="ARBA00023125"/>
    </source>
</evidence>
<dbReference type="SMART" id="SM00344">
    <property type="entry name" value="HTH_ASNC"/>
    <property type="match status" value="1"/>
</dbReference>
<dbReference type="OrthoDB" id="9800326at2"/>